<dbReference type="EMBL" id="BSNJ01000002">
    <property type="protein sequence ID" value="GLQ20392.1"/>
    <property type="molecule type" value="Genomic_DNA"/>
</dbReference>
<organism evidence="1 2">
    <name type="scientific">Algimonas porphyrae</name>
    <dbReference type="NCBI Taxonomy" id="1128113"/>
    <lineage>
        <taxon>Bacteria</taxon>
        <taxon>Pseudomonadati</taxon>
        <taxon>Pseudomonadota</taxon>
        <taxon>Alphaproteobacteria</taxon>
        <taxon>Maricaulales</taxon>
        <taxon>Robiginitomaculaceae</taxon>
        <taxon>Algimonas</taxon>
    </lineage>
</organism>
<dbReference type="Proteomes" id="UP001161390">
    <property type="component" value="Unassembled WGS sequence"/>
</dbReference>
<dbReference type="RefSeq" id="WP_284370916.1">
    <property type="nucleotide sequence ID" value="NZ_BSNJ01000002.1"/>
</dbReference>
<evidence type="ECO:0000313" key="1">
    <source>
        <dbReference type="EMBL" id="GLQ20392.1"/>
    </source>
</evidence>
<reference evidence="1" key="1">
    <citation type="journal article" date="2014" name="Int. J. Syst. Evol. Microbiol.">
        <title>Complete genome of a new Firmicutes species belonging to the dominant human colonic microbiota ('Ruminococcus bicirculans') reveals two chromosomes and a selective capacity to utilize plant glucans.</title>
        <authorList>
            <consortium name="NISC Comparative Sequencing Program"/>
            <person name="Wegmann U."/>
            <person name="Louis P."/>
            <person name="Goesmann A."/>
            <person name="Henrissat B."/>
            <person name="Duncan S.H."/>
            <person name="Flint H.J."/>
        </authorList>
    </citation>
    <scope>NUCLEOTIDE SEQUENCE</scope>
    <source>
        <strain evidence="1">NBRC 108216</strain>
    </source>
</reference>
<reference evidence="1" key="2">
    <citation type="submission" date="2023-01" db="EMBL/GenBank/DDBJ databases">
        <title>Draft genome sequence of Algimonas porphyrae strain NBRC 108216.</title>
        <authorList>
            <person name="Sun Q."/>
            <person name="Mori K."/>
        </authorList>
    </citation>
    <scope>NUCLEOTIDE SEQUENCE</scope>
    <source>
        <strain evidence="1">NBRC 108216</strain>
    </source>
</reference>
<dbReference type="Gene3D" id="4.10.410.40">
    <property type="match status" value="1"/>
</dbReference>
<keyword evidence="2" id="KW-1185">Reference proteome</keyword>
<accession>A0ABQ5V2C8</accession>
<proteinExistence type="predicted"/>
<evidence type="ECO:0000313" key="2">
    <source>
        <dbReference type="Proteomes" id="UP001161390"/>
    </source>
</evidence>
<name>A0ABQ5V2C8_9PROT</name>
<comment type="caution">
    <text evidence="1">The sequence shown here is derived from an EMBL/GenBank/DDBJ whole genome shotgun (WGS) entry which is preliminary data.</text>
</comment>
<protein>
    <submittedName>
        <fullName evidence="1">Uncharacterized protein</fullName>
    </submittedName>
</protein>
<sequence length="142" mass="14632">MASNIACSEELHIENASAALTKLAGLKSVNKPSISVATVDVTTHDDGCVENTRPGLMSLGDISGTIEEVAGGPASTLLAEMATSKAIRGCKIVYGETGGRKEVSFNAFVTELSYGDASEPGANVQVSFTLKPTTRETIADPA</sequence>
<gene>
    <name evidence="1" type="ORF">GCM10007854_13470</name>
</gene>